<dbReference type="InterPro" id="IPR010730">
    <property type="entry name" value="HET"/>
</dbReference>
<gene>
    <name evidence="2" type="ORF">FALBO_13247</name>
</gene>
<reference evidence="2 3" key="1">
    <citation type="submission" date="2020-01" db="EMBL/GenBank/DDBJ databases">
        <title>Identification and distribution of gene clusters putatively required for synthesis of sphingolipid metabolism inhibitors in phylogenetically diverse species of the filamentous fungus Fusarium.</title>
        <authorList>
            <person name="Kim H.-S."/>
            <person name="Busman M."/>
            <person name="Brown D.W."/>
            <person name="Divon H."/>
            <person name="Uhlig S."/>
            <person name="Proctor R.H."/>
        </authorList>
    </citation>
    <scope>NUCLEOTIDE SEQUENCE [LARGE SCALE GENOMIC DNA]</scope>
    <source>
        <strain evidence="2 3">NRRL 20459</strain>
    </source>
</reference>
<dbReference type="OrthoDB" id="5347061at2759"/>
<dbReference type="PANTHER" id="PTHR33112:SF13">
    <property type="entry name" value="HETEROKARYON INCOMPATIBILITY DOMAIN-CONTAINING PROTEIN"/>
    <property type="match status" value="1"/>
</dbReference>
<evidence type="ECO:0000313" key="3">
    <source>
        <dbReference type="Proteomes" id="UP000554235"/>
    </source>
</evidence>
<organism evidence="2 3">
    <name type="scientific">Fusarium albosuccineum</name>
    <dbReference type="NCBI Taxonomy" id="1237068"/>
    <lineage>
        <taxon>Eukaryota</taxon>
        <taxon>Fungi</taxon>
        <taxon>Dikarya</taxon>
        <taxon>Ascomycota</taxon>
        <taxon>Pezizomycotina</taxon>
        <taxon>Sordariomycetes</taxon>
        <taxon>Hypocreomycetidae</taxon>
        <taxon>Hypocreales</taxon>
        <taxon>Nectriaceae</taxon>
        <taxon>Fusarium</taxon>
        <taxon>Fusarium decemcellulare species complex</taxon>
    </lineage>
</organism>
<protein>
    <submittedName>
        <fullName evidence="2">HET-domain-containing</fullName>
    </submittedName>
</protein>
<evidence type="ECO:0000259" key="1">
    <source>
        <dbReference type="Pfam" id="PF06985"/>
    </source>
</evidence>
<proteinExistence type="predicted"/>
<keyword evidence="3" id="KW-1185">Reference proteome</keyword>
<dbReference type="Proteomes" id="UP000554235">
    <property type="component" value="Unassembled WGS sequence"/>
</dbReference>
<dbReference type="EMBL" id="JAADYS010002045">
    <property type="protein sequence ID" value="KAF4459988.1"/>
    <property type="molecule type" value="Genomic_DNA"/>
</dbReference>
<name>A0A8H4L2L8_9HYPO</name>
<dbReference type="AlphaFoldDB" id="A0A8H4L2L8"/>
<comment type="caution">
    <text evidence="2">The sequence shown here is derived from an EMBL/GenBank/DDBJ whole genome shotgun (WGS) entry which is preliminary data.</text>
</comment>
<accession>A0A8H4L2L8</accession>
<evidence type="ECO:0000313" key="2">
    <source>
        <dbReference type="EMBL" id="KAF4459988.1"/>
    </source>
</evidence>
<feature type="domain" description="Heterokaryon incompatibility" evidence="1">
    <location>
        <begin position="191"/>
        <end position="294"/>
    </location>
</feature>
<dbReference type="PANTHER" id="PTHR33112">
    <property type="entry name" value="DOMAIN PROTEIN, PUTATIVE-RELATED"/>
    <property type="match status" value="1"/>
</dbReference>
<sequence>MESCPLCNDLKKKPSRARIAFDFPPDKLTARATCAVCRVIYEAIRSMEDATWRFSKDVSWVYATANVEKNETLCLEVYFKDDRPKYIFELFFRQGDHLEDNEELCAIKPRSSISGHPLSESGLVWLKSQLETCVTSHPSCSGRPDVVAPKRLLSFIKVPSGEIKVYLKETNGVFPESPVWSFPRITVEKRYAALSHCWGDHQSCTTHDGNLKKRKEGIPWPTIPKTFQDAIKFCLKLGIHFLWIDALCIIQDNAADWETESAKMADIYENAFVTLAATRAKSDRDGCFDESVVSAPEHVLEAKLPGISHNVVYQIGMGQYAPSHSETRPGSHSTFDNQLEVSKQWQAVVGQYSLLKLTNESDRLPALSGLASRAARQLGRYYCGLWSATFTSDLLWRVDALNKDSCRHAPYRGPIWSWVSVTSGISYWESLGLDITARNSKELWQKMSPSFEAGNIELRGRNPFGEVVSGGVIVYDLIQPAHLVYPSPIAESTEERVWRVHDQSRYEIKTPQLEEWPLFADHKLSSPGPDYVKEGKTLYQLLVHPCVALVLEGLIWHVQKMPVCRRIGIIKFPDSVSERYGGQSTWKRCARKGRIILV</sequence>
<dbReference type="Pfam" id="PF06985">
    <property type="entry name" value="HET"/>
    <property type="match status" value="1"/>
</dbReference>